<proteinExistence type="predicted"/>
<comment type="caution">
    <text evidence="2">The sequence shown here is derived from an EMBL/GenBank/DDBJ whole genome shotgun (WGS) entry which is preliminary data.</text>
</comment>
<dbReference type="SUPFAM" id="SSF51735">
    <property type="entry name" value="NAD(P)-binding Rossmann-fold domains"/>
    <property type="match status" value="1"/>
</dbReference>
<dbReference type="AlphaFoldDB" id="A0A9N9P365"/>
<feature type="non-terminal residue" evidence="2">
    <location>
        <position position="1"/>
    </location>
</feature>
<gene>
    <name evidence="2" type="ORF">DERYTH_LOCUS20711</name>
</gene>
<organism evidence="2 3">
    <name type="scientific">Dentiscutata erythropus</name>
    <dbReference type="NCBI Taxonomy" id="1348616"/>
    <lineage>
        <taxon>Eukaryota</taxon>
        <taxon>Fungi</taxon>
        <taxon>Fungi incertae sedis</taxon>
        <taxon>Mucoromycota</taxon>
        <taxon>Glomeromycotina</taxon>
        <taxon>Glomeromycetes</taxon>
        <taxon>Diversisporales</taxon>
        <taxon>Gigasporaceae</taxon>
        <taxon>Dentiscutata</taxon>
    </lineage>
</organism>
<evidence type="ECO:0000313" key="3">
    <source>
        <dbReference type="Proteomes" id="UP000789405"/>
    </source>
</evidence>
<dbReference type="Gene3D" id="3.40.50.720">
    <property type="entry name" value="NAD(P)-binding Rossmann-like Domain"/>
    <property type="match status" value="1"/>
</dbReference>
<keyword evidence="3" id="KW-1185">Reference proteome</keyword>
<dbReference type="InterPro" id="IPR036291">
    <property type="entry name" value="NAD(P)-bd_dom_sf"/>
</dbReference>
<evidence type="ECO:0000259" key="1">
    <source>
        <dbReference type="Pfam" id="PF01370"/>
    </source>
</evidence>
<protein>
    <submittedName>
        <fullName evidence="2">19571_t:CDS:1</fullName>
    </submittedName>
</protein>
<dbReference type="Pfam" id="PF01370">
    <property type="entry name" value="Epimerase"/>
    <property type="match status" value="1"/>
</dbReference>
<name>A0A9N9P365_9GLOM</name>
<dbReference type="InterPro" id="IPR001509">
    <property type="entry name" value="Epimerase_deHydtase"/>
</dbReference>
<evidence type="ECO:0000313" key="2">
    <source>
        <dbReference type="EMBL" id="CAG8787472.1"/>
    </source>
</evidence>
<accession>A0A9N9P365</accession>
<dbReference type="EMBL" id="CAJVPY010024913">
    <property type="protein sequence ID" value="CAG8787472.1"/>
    <property type="molecule type" value="Genomic_DNA"/>
</dbReference>
<feature type="domain" description="NAD-dependent epimerase/dehydratase" evidence="1">
    <location>
        <begin position="14"/>
        <end position="46"/>
    </location>
</feature>
<reference evidence="2" key="1">
    <citation type="submission" date="2021-06" db="EMBL/GenBank/DDBJ databases">
        <authorList>
            <person name="Kallberg Y."/>
            <person name="Tangrot J."/>
            <person name="Rosling A."/>
        </authorList>
    </citation>
    <scope>NUCLEOTIDE SEQUENCE</scope>
    <source>
        <strain evidence="2">MA453B</strain>
    </source>
</reference>
<sequence>MQANNINERSNLKVLITGGNGFIGKHLAKYLHNRGDHVRIVDITQYLSEKPENYCTEFIH</sequence>
<dbReference type="OrthoDB" id="331544at2759"/>
<dbReference type="Proteomes" id="UP000789405">
    <property type="component" value="Unassembled WGS sequence"/>
</dbReference>